<dbReference type="EMBL" id="BEYU01000005">
    <property type="protein sequence ID" value="GBG24350.1"/>
    <property type="molecule type" value="Genomic_DNA"/>
</dbReference>
<proteinExistence type="predicted"/>
<dbReference type="AlphaFoldDB" id="A0A2R5G031"/>
<dbReference type="OrthoDB" id="195103at2759"/>
<dbReference type="Gene3D" id="2.10.50.10">
    <property type="entry name" value="Tumor Necrosis Factor Receptor, subunit A, domain 2"/>
    <property type="match status" value="1"/>
</dbReference>
<dbReference type="SUPFAM" id="SSF57184">
    <property type="entry name" value="Growth factor receptor domain"/>
    <property type="match status" value="1"/>
</dbReference>
<evidence type="ECO:0000256" key="1">
    <source>
        <dbReference type="SAM" id="SignalP"/>
    </source>
</evidence>
<evidence type="ECO:0000259" key="2">
    <source>
        <dbReference type="Pfam" id="PF07699"/>
    </source>
</evidence>
<gene>
    <name evidence="3" type="ORF">FCC1311_005682</name>
</gene>
<accession>A0A2R5G031</accession>
<sequence length="459" mass="48722">MRASCVALVALILLLGPGEVDADDLVRYKCKELAILDVDQGTCACVENATLAPGNTSTCACDKGSYFEDALAACTGCPAGYYKNEIGNDESLCAPCPWPSSVSEDASTCVCPEDKGLIFEDEQMNCTCVRDVHVETVESVIRLPYLYEIGENVSSTKPIGLGNLFTISSGAGESSNATVTVTIIDGANKVNKTVELTQDDELAVPVSTENATLEIVAEPGCLWRDDAIVSVAVVPLGFSLTSIVENHTLFVEWTLYSTEWPVLHVYLERAPGLLDEIGSSRNGRIAWPIPSSGIGLDHDSTEADAKPIPRSIWLSVSQGAEVDPVAWSLEKAASTKMRSGLCGGNGTLVDLSGKCCSEIDAEGFCCESGTDVLGVCAGTAVLHNASAECGNGICEVGEACDNINDDCCADDCPFPVTYCTPEYGIGWSERTIREARAAGVSEYEMNNDIWAEFQKSFAS</sequence>
<feature type="domain" description="Tyrosine-protein kinase ephrin type A/B receptor-like" evidence="2">
    <location>
        <begin position="64"/>
        <end position="107"/>
    </location>
</feature>
<protein>
    <submittedName>
        <fullName evidence="3">Ephrin type-A receptor 10</fullName>
    </submittedName>
</protein>
<keyword evidence="4" id="KW-1185">Reference proteome</keyword>
<reference evidence="3 4" key="1">
    <citation type="submission" date="2017-12" db="EMBL/GenBank/DDBJ databases">
        <title>Sequencing, de novo assembly and annotation of complete genome of a new Thraustochytrid species, strain FCC1311.</title>
        <authorList>
            <person name="Sedici K."/>
            <person name="Godart F."/>
            <person name="Aiese Cigliano R."/>
            <person name="Sanseverino W."/>
            <person name="Barakat M."/>
            <person name="Ortet P."/>
            <person name="Marechal E."/>
            <person name="Cagnac O."/>
            <person name="Amato A."/>
        </authorList>
    </citation>
    <scope>NUCLEOTIDE SEQUENCE [LARGE SCALE GENOMIC DNA]</scope>
</reference>
<dbReference type="Proteomes" id="UP000241890">
    <property type="component" value="Unassembled WGS sequence"/>
</dbReference>
<dbReference type="Pfam" id="PF07699">
    <property type="entry name" value="Ephrin_rec_like"/>
    <property type="match status" value="1"/>
</dbReference>
<dbReference type="InParanoid" id="A0A2R5G031"/>
<feature type="signal peptide" evidence="1">
    <location>
        <begin position="1"/>
        <end position="22"/>
    </location>
</feature>
<evidence type="ECO:0000313" key="3">
    <source>
        <dbReference type="EMBL" id="GBG24350.1"/>
    </source>
</evidence>
<keyword evidence="1" id="KW-0732">Signal</keyword>
<feature type="chain" id="PRO_5015303195" evidence="1">
    <location>
        <begin position="23"/>
        <end position="459"/>
    </location>
</feature>
<dbReference type="InterPro" id="IPR009030">
    <property type="entry name" value="Growth_fac_rcpt_cys_sf"/>
</dbReference>
<organism evidence="3 4">
    <name type="scientific">Hondaea fermentalgiana</name>
    <dbReference type="NCBI Taxonomy" id="2315210"/>
    <lineage>
        <taxon>Eukaryota</taxon>
        <taxon>Sar</taxon>
        <taxon>Stramenopiles</taxon>
        <taxon>Bigyra</taxon>
        <taxon>Labyrinthulomycetes</taxon>
        <taxon>Thraustochytrida</taxon>
        <taxon>Thraustochytriidae</taxon>
        <taxon>Hondaea</taxon>
    </lineage>
</organism>
<dbReference type="SMART" id="SM01411">
    <property type="entry name" value="Ephrin_rec_like"/>
    <property type="match status" value="1"/>
</dbReference>
<dbReference type="InterPro" id="IPR011641">
    <property type="entry name" value="Tyr-kin_ephrin_A/B_rcpt-like"/>
</dbReference>
<name>A0A2R5G031_9STRA</name>
<comment type="caution">
    <text evidence="3">The sequence shown here is derived from an EMBL/GenBank/DDBJ whole genome shotgun (WGS) entry which is preliminary data.</text>
</comment>
<keyword evidence="3" id="KW-0675">Receptor</keyword>
<evidence type="ECO:0000313" key="4">
    <source>
        <dbReference type="Proteomes" id="UP000241890"/>
    </source>
</evidence>